<dbReference type="AlphaFoldDB" id="A0A1A6BZW0"/>
<dbReference type="Proteomes" id="UP000029273">
    <property type="component" value="Unassembled WGS sequence"/>
</dbReference>
<keyword evidence="3" id="KW-1185">Reference proteome</keyword>
<proteinExistence type="predicted"/>
<feature type="region of interest" description="Disordered" evidence="1">
    <location>
        <begin position="1"/>
        <end position="37"/>
    </location>
</feature>
<gene>
    <name evidence="2" type="ORF">Thpro_023209</name>
</gene>
<comment type="caution">
    <text evidence="2">The sequence shown here is derived from an EMBL/GenBank/DDBJ whole genome shotgun (WGS) entry which is preliminary data.</text>
</comment>
<evidence type="ECO:0000256" key="1">
    <source>
        <dbReference type="SAM" id="MobiDB-lite"/>
    </source>
</evidence>
<sequence>MILIRPLAADGRETRNQTSCVRKQEKAGDEIIASPSS</sequence>
<accession>A0A1A6BZW0</accession>
<reference evidence="2 3" key="1">
    <citation type="journal article" date="2014" name="Genome Announc.">
        <title>Draft Genome Sequence of the Iron-Oxidizing, Acidophilic, and Halotolerant 'Thiobacillus prosperus' Type Strain DSM 5130.</title>
        <authorList>
            <person name="Ossandon F.J."/>
            <person name="Cardenas J.P."/>
            <person name="Corbett M."/>
            <person name="Quatrini R."/>
            <person name="Holmes D.S."/>
            <person name="Watkin E."/>
        </authorList>
    </citation>
    <scope>NUCLEOTIDE SEQUENCE [LARGE SCALE GENOMIC DNA]</scope>
    <source>
        <strain evidence="2 3">DSM 5130</strain>
    </source>
</reference>
<evidence type="ECO:0000313" key="2">
    <source>
        <dbReference type="EMBL" id="OBS07844.1"/>
    </source>
</evidence>
<evidence type="ECO:0000313" key="3">
    <source>
        <dbReference type="Proteomes" id="UP000029273"/>
    </source>
</evidence>
<dbReference type="EMBL" id="JQSG02000008">
    <property type="protein sequence ID" value="OBS07844.1"/>
    <property type="molecule type" value="Genomic_DNA"/>
</dbReference>
<protein>
    <submittedName>
        <fullName evidence="2">Uncharacterized protein</fullName>
    </submittedName>
</protein>
<name>A0A1A6BZW0_9GAMM</name>
<organism evidence="2 3">
    <name type="scientific">Acidihalobacter prosperus</name>
    <dbReference type="NCBI Taxonomy" id="160660"/>
    <lineage>
        <taxon>Bacteria</taxon>
        <taxon>Pseudomonadati</taxon>
        <taxon>Pseudomonadota</taxon>
        <taxon>Gammaproteobacteria</taxon>
        <taxon>Chromatiales</taxon>
        <taxon>Ectothiorhodospiraceae</taxon>
        <taxon>Acidihalobacter</taxon>
    </lineage>
</organism>